<dbReference type="AlphaFoldDB" id="A0A5N6LMZ1"/>
<accession>A0A5N6LMZ1</accession>
<comment type="caution">
    <text evidence="1">The sequence shown here is derived from an EMBL/GenBank/DDBJ whole genome shotgun (WGS) entry which is preliminary data.</text>
</comment>
<proteinExistence type="predicted"/>
<dbReference type="EMBL" id="SZYD01000019">
    <property type="protein sequence ID" value="KAD2393281.1"/>
    <property type="molecule type" value="Genomic_DNA"/>
</dbReference>
<sequence length="110" mass="11926">MPKILTIELAMSWNEQGFQSGRAMGRGSRAGYMGGGGNQEKVLHDHRAGSAGKRHADVIEDLAGHLDDFANAMLHSQGIRNKCCSTNLRSVGPCEKAVEKSKKTTFVRVL</sequence>
<evidence type="ECO:0000313" key="1">
    <source>
        <dbReference type="EMBL" id="KAD2393281.1"/>
    </source>
</evidence>
<keyword evidence="2" id="KW-1185">Reference proteome</keyword>
<organism evidence="1 2">
    <name type="scientific">Mikania micrantha</name>
    <name type="common">bitter vine</name>
    <dbReference type="NCBI Taxonomy" id="192012"/>
    <lineage>
        <taxon>Eukaryota</taxon>
        <taxon>Viridiplantae</taxon>
        <taxon>Streptophyta</taxon>
        <taxon>Embryophyta</taxon>
        <taxon>Tracheophyta</taxon>
        <taxon>Spermatophyta</taxon>
        <taxon>Magnoliopsida</taxon>
        <taxon>eudicotyledons</taxon>
        <taxon>Gunneridae</taxon>
        <taxon>Pentapetalae</taxon>
        <taxon>asterids</taxon>
        <taxon>campanulids</taxon>
        <taxon>Asterales</taxon>
        <taxon>Asteraceae</taxon>
        <taxon>Asteroideae</taxon>
        <taxon>Heliantheae alliance</taxon>
        <taxon>Eupatorieae</taxon>
        <taxon>Mikania</taxon>
    </lineage>
</organism>
<name>A0A5N6LMZ1_9ASTR</name>
<gene>
    <name evidence="1" type="ORF">E3N88_40258</name>
</gene>
<evidence type="ECO:0000313" key="2">
    <source>
        <dbReference type="Proteomes" id="UP000326396"/>
    </source>
</evidence>
<reference evidence="1 2" key="1">
    <citation type="submission" date="2019-05" db="EMBL/GenBank/DDBJ databases">
        <title>Mikania micrantha, genome provides insights into the molecular mechanism of rapid growth.</title>
        <authorList>
            <person name="Liu B."/>
        </authorList>
    </citation>
    <scope>NUCLEOTIDE SEQUENCE [LARGE SCALE GENOMIC DNA]</scope>
    <source>
        <strain evidence="1">NLD-2019</strain>
        <tissue evidence="1">Leaf</tissue>
    </source>
</reference>
<protein>
    <submittedName>
        <fullName evidence="1">Uncharacterized protein</fullName>
    </submittedName>
</protein>
<dbReference type="Proteomes" id="UP000326396">
    <property type="component" value="Linkage Group LG9"/>
</dbReference>